<evidence type="ECO:0000313" key="2">
    <source>
        <dbReference type="EMBL" id="PIZ00897.1"/>
    </source>
</evidence>
<sequence length="101" mass="12272">MENKWITLEMYGMYSKGKKEELEKIRKNKLRKTWFQCVVNVIFLAEDYLKQEDKEILNEKLNKLIQEVHLTQEEQQKMNKQLVEKGDALLRELKNILQLNF</sequence>
<dbReference type="EMBL" id="PFMI01000032">
    <property type="protein sequence ID" value="PIZ00897.1"/>
    <property type="molecule type" value="Genomic_DNA"/>
</dbReference>
<proteinExistence type="predicted"/>
<organism evidence="2 3">
    <name type="scientific">bacterium (Candidatus Gribaldobacteria) CG_4_10_14_0_8_um_filter_33_9</name>
    <dbReference type="NCBI Taxonomy" id="2014266"/>
    <lineage>
        <taxon>Bacteria</taxon>
        <taxon>Candidatus Gribaldobacteria</taxon>
    </lineage>
</organism>
<dbReference type="AlphaFoldDB" id="A0A2M7RNV4"/>
<name>A0A2M7RNV4_9BACT</name>
<protein>
    <submittedName>
        <fullName evidence="2">Uncharacterized protein</fullName>
    </submittedName>
</protein>
<feature type="coiled-coil region" evidence="1">
    <location>
        <begin position="54"/>
        <end position="81"/>
    </location>
</feature>
<reference evidence="3" key="1">
    <citation type="submission" date="2017-09" db="EMBL/GenBank/DDBJ databases">
        <title>Depth-based differentiation of microbial function through sediment-hosted aquifers and enrichment of novel symbionts in the deep terrestrial subsurface.</title>
        <authorList>
            <person name="Probst A.J."/>
            <person name="Ladd B."/>
            <person name="Jarett J.K."/>
            <person name="Geller-Mcgrath D.E."/>
            <person name="Sieber C.M.K."/>
            <person name="Emerson J.B."/>
            <person name="Anantharaman K."/>
            <person name="Thomas B.C."/>
            <person name="Malmstrom R."/>
            <person name="Stieglmeier M."/>
            <person name="Klingl A."/>
            <person name="Woyke T."/>
            <person name="Ryan C.M."/>
            <person name="Banfield J.F."/>
        </authorList>
    </citation>
    <scope>NUCLEOTIDE SEQUENCE [LARGE SCALE GENOMIC DNA]</scope>
</reference>
<evidence type="ECO:0000256" key="1">
    <source>
        <dbReference type="SAM" id="Coils"/>
    </source>
</evidence>
<accession>A0A2M7RNV4</accession>
<comment type="caution">
    <text evidence="2">The sequence shown here is derived from an EMBL/GenBank/DDBJ whole genome shotgun (WGS) entry which is preliminary data.</text>
</comment>
<gene>
    <name evidence="2" type="ORF">COY61_01275</name>
</gene>
<keyword evidence="1" id="KW-0175">Coiled coil</keyword>
<evidence type="ECO:0000313" key="3">
    <source>
        <dbReference type="Proteomes" id="UP000229371"/>
    </source>
</evidence>
<dbReference type="Proteomes" id="UP000229371">
    <property type="component" value="Unassembled WGS sequence"/>
</dbReference>